<proteinExistence type="predicted"/>
<gene>
    <name evidence="1" type="ORF">BRSU_2364</name>
</gene>
<dbReference type="Proteomes" id="UP000043763">
    <property type="component" value="Unassembled WGS sequence"/>
</dbReference>
<evidence type="ECO:0000313" key="1">
    <source>
        <dbReference type="EMBL" id="CRF34963.1"/>
    </source>
</evidence>
<keyword evidence="2" id="KW-1185">Reference proteome</keyword>
<dbReference type="RefSeq" id="WP_048595601.1">
    <property type="nucleotide sequence ID" value="NZ_CVLB01000002.1"/>
</dbReference>
<accession>A0A0G4K9X2</accession>
<dbReference type="AlphaFoldDB" id="A0A0G4K9X2"/>
<dbReference type="Gene3D" id="2.60.40.1820">
    <property type="match status" value="1"/>
</dbReference>
<protein>
    <submittedName>
        <fullName evidence="1">Uncharacterized protein</fullName>
    </submittedName>
</protein>
<dbReference type="OrthoDB" id="308138at2"/>
<evidence type="ECO:0000313" key="2">
    <source>
        <dbReference type="Proteomes" id="UP000043763"/>
    </source>
</evidence>
<organism evidence="1 2">
    <name type="scientific">Brachyspira suanatina</name>
    <dbReference type="NCBI Taxonomy" id="381802"/>
    <lineage>
        <taxon>Bacteria</taxon>
        <taxon>Pseudomonadati</taxon>
        <taxon>Spirochaetota</taxon>
        <taxon>Spirochaetia</taxon>
        <taxon>Brachyspirales</taxon>
        <taxon>Brachyspiraceae</taxon>
        <taxon>Brachyspira</taxon>
    </lineage>
</organism>
<name>A0A0G4K9X2_9SPIR</name>
<reference evidence="2" key="1">
    <citation type="submission" date="2015-04" db="EMBL/GenBank/DDBJ databases">
        <authorList>
            <person name="Mushtaq Mamoona"/>
        </authorList>
    </citation>
    <scope>NUCLEOTIDE SEQUENCE [LARGE SCALE GENOMIC DNA]</scope>
    <source>
        <strain evidence="2">AN4859/03</strain>
    </source>
</reference>
<sequence>MKLLVDVKIKNLVLQKFEWDSTYFQITLNIKNNYPIKIKLENLKLNLINCLNEKFAYSECNNISIKSRENKDITFNVILYNKEFSNLINNFFNFKKSIFKIHIITAKLNMFSIIPINLKNYEHNIDILDIIKHLYNS</sequence>
<dbReference type="EMBL" id="CVLB01000002">
    <property type="protein sequence ID" value="CRF34963.1"/>
    <property type="molecule type" value="Genomic_DNA"/>
</dbReference>